<comment type="caution">
    <text evidence="3">The sequence shown here is derived from an EMBL/GenBank/DDBJ whole genome shotgun (WGS) entry which is preliminary data.</text>
</comment>
<dbReference type="OrthoDB" id="37537at2759"/>
<feature type="domain" description="NADP-dependent oxidoreductase" evidence="2">
    <location>
        <begin position="20"/>
        <end position="316"/>
    </location>
</feature>
<proteinExistence type="predicted"/>
<dbReference type="InterPro" id="IPR050791">
    <property type="entry name" value="Aldo-Keto_reductase"/>
</dbReference>
<evidence type="ECO:0000313" key="3">
    <source>
        <dbReference type="EMBL" id="KAG4411874.1"/>
    </source>
</evidence>
<dbReference type="PANTHER" id="PTHR43625:SF40">
    <property type="entry name" value="ALDO-KETO REDUCTASE YAKC [NADP(+)]"/>
    <property type="match status" value="1"/>
</dbReference>
<dbReference type="EMBL" id="JAFJYH010000431">
    <property type="protein sequence ID" value="KAG4411874.1"/>
    <property type="molecule type" value="Genomic_DNA"/>
</dbReference>
<evidence type="ECO:0000256" key="1">
    <source>
        <dbReference type="ARBA" id="ARBA00023002"/>
    </source>
</evidence>
<dbReference type="Gene3D" id="3.20.20.100">
    <property type="entry name" value="NADP-dependent oxidoreductase domain"/>
    <property type="match status" value="1"/>
</dbReference>
<gene>
    <name evidence="3" type="ORF">IFR04_014991</name>
</gene>
<keyword evidence="4" id="KW-1185">Reference proteome</keyword>
<accession>A0A8H7SYJ7</accession>
<dbReference type="GO" id="GO:0016491">
    <property type="term" value="F:oxidoreductase activity"/>
    <property type="evidence" value="ECO:0007669"/>
    <property type="project" value="UniProtKB-KW"/>
</dbReference>
<dbReference type="InterPro" id="IPR023210">
    <property type="entry name" value="NADP_OxRdtase_dom"/>
</dbReference>
<dbReference type="AlphaFoldDB" id="A0A8H7SYJ7"/>
<reference evidence="3" key="1">
    <citation type="submission" date="2021-02" db="EMBL/GenBank/DDBJ databases">
        <title>Genome sequence Cadophora malorum strain M34.</title>
        <authorList>
            <person name="Stefanovic E."/>
            <person name="Vu D."/>
            <person name="Scully C."/>
            <person name="Dijksterhuis J."/>
            <person name="Roader J."/>
            <person name="Houbraken J."/>
        </authorList>
    </citation>
    <scope>NUCLEOTIDE SEQUENCE</scope>
    <source>
        <strain evidence="3">M34</strain>
    </source>
</reference>
<dbReference type="GO" id="GO:0005737">
    <property type="term" value="C:cytoplasm"/>
    <property type="evidence" value="ECO:0007669"/>
    <property type="project" value="TreeGrafter"/>
</dbReference>
<evidence type="ECO:0000313" key="4">
    <source>
        <dbReference type="Proteomes" id="UP000664132"/>
    </source>
</evidence>
<protein>
    <recommendedName>
        <fullName evidence="2">NADP-dependent oxidoreductase domain-containing protein</fullName>
    </recommendedName>
</protein>
<dbReference type="Proteomes" id="UP000664132">
    <property type="component" value="Unassembled WGS sequence"/>
</dbReference>
<dbReference type="SUPFAM" id="SSF51430">
    <property type="entry name" value="NAD(P)-linked oxidoreductase"/>
    <property type="match status" value="1"/>
</dbReference>
<keyword evidence="1" id="KW-0560">Oxidoreductase</keyword>
<name>A0A8H7SYJ7_9HELO</name>
<dbReference type="PANTHER" id="PTHR43625">
    <property type="entry name" value="AFLATOXIN B1 ALDEHYDE REDUCTASE"/>
    <property type="match status" value="1"/>
</dbReference>
<dbReference type="InterPro" id="IPR036812">
    <property type="entry name" value="NAD(P)_OxRdtase_dom_sf"/>
</dbReference>
<sequence>MAPQLPTRKLGKNGPQIPALGFGLMGLSSFYGAIGSNEERFKVLDRAYELGETFWDSAAAYGDNEDLIGKWLAKNPDKRKDIFLATKFAFKVDPQGERAIDSSPENVKESCETSLKRLGVKTIDLFYCHRVDMKTPVEKTVKAMAELQSEGKIKYIGLSEVSSETLRRACKVVHVDAVQIEYSPFCIEIENPQISLLKTCRELGVATVAYSPLGRGMLTGAYKSRADFGSDDFRLHSPRFSEENFDKNLKLVNGIESLATKKNCTPGQLTLAWLLAQGDDIFPIPGTKKIKYLEENLKAFDVKLSKDEEDEIRKLVENAEVHGERYPEAMAGYLFADTPALKE</sequence>
<evidence type="ECO:0000259" key="2">
    <source>
        <dbReference type="Pfam" id="PF00248"/>
    </source>
</evidence>
<organism evidence="3 4">
    <name type="scientific">Cadophora malorum</name>
    <dbReference type="NCBI Taxonomy" id="108018"/>
    <lineage>
        <taxon>Eukaryota</taxon>
        <taxon>Fungi</taxon>
        <taxon>Dikarya</taxon>
        <taxon>Ascomycota</taxon>
        <taxon>Pezizomycotina</taxon>
        <taxon>Leotiomycetes</taxon>
        <taxon>Helotiales</taxon>
        <taxon>Ploettnerulaceae</taxon>
        <taxon>Cadophora</taxon>
    </lineage>
</organism>
<dbReference type="Pfam" id="PF00248">
    <property type="entry name" value="Aldo_ket_red"/>
    <property type="match status" value="1"/>
</dbReference>